<dbReference type="RefSeq" id="WP_104099674.1">
    <property type="nucleotide sequence ID" value="NZ_SOGO01000024.1"/>
</dbReference>
<comment type="similarity">
    <text evidence="4">Belongs to the arginase family.</text>
</comment>
<evidence type="ECO:0000313" key="6">
    <source>
        <dbReference type="Proteomes" id="UP000297851"/>
    </source>
</evidence>
<gene>
    <name evidence="5" type="ORF">E3T25_08205</name>
</gene>
<name>A0ABY2JGF1_9MICO</name>
<dbReference type="InterPro" id="IPR023696">
    <property type="entry name" value="Ureohydrolase_dom_sf"/>
</dbReference>
<protein>
    <submittedName>
        <fullName evidence="5">Arginase family protein</fullName>
    </submittedName>
</protein>
<dbReference type="InterPro" id="IPR006035">
    <property type="entry name" value="Ureohydrolase"/>
</dbReference>
<reference evidence="5 6" key="1">
    <citation type="submission" date="2019-03" db="EMBL/GenBank/DDBJ databases">
        <title>Genomics of glacier-inhabiting Cryobacterium strains.</title>
        <authorList>
            <person name="Liu Q."/>
            <person name="Xin Y.-H."/>
        </authorList>
    </citation>
    <scope>NUCLEOTIDE SEQUENCE [LARGE SCALE GENOMIC DNA]</scope>
    <source>
        <strain evidence="5 6">TMT2-16</strain>
    </source>
</reference>
<proteinExistence type="inferred from homology"/>
<keyword evidence="3" id="KW-0464">Manganese</keyword>
<dbReference type="SUPFAM" id="SSF52768">
    <property type="entry name" value="Arginase/deacetylase"/>
    <property type="match status" value="1"/>
</dbReference>
<evidence type="ECO:0000256" key="2">
    <source>
        <dbReference type="ARBA" id="ARBA00022801"/>
    </source>
</evidence>
<comment type="caution">
    <text evidence="5">The sequence shown here is derived from an EMBL/GenBank/DDBJ whole genome shotgun (WGS) entry which is preliminary data.</text>
</comment>
<keyword evidence="2" id="KW-0378">Hydrolase</keyword>
<evidence type="ECO:0000313" key="5">
    <source>
        <dbReference type="EMBL" id="TFD02644.1"/>
    </source>
</evidence>
<dbReference type="PANTHER" id="PTHR43782:SF3">
    <property type="entry name" value="ARGINASE"/>
    <property type="match status" value="1"/>
</dbReference>
<evidence type="ECO:0000256" key="4">
    <source>
        <dbReference type="PROSITE-ProRule" id="PRU00742"/>
    </source>
</evidence>
<dbReference type="PANTHER" id="PTHR43782">
    <property type="entry name" value="ARGINASE"/>
    <property type="match status" value="1"/>
</dbReference>
<accession>A0ABY2JGF1</accession>
<dbReference type="PRINTS" id="PR00116">
    <property type="entry name" value="ARGINASE"/>
</dbReference>
<keyword evidence="6" id="KW-1185">Reference proteome</keyword>
<organism evidence="5 6">
    <name type="scientific">Cryobacterium sandaracinum</name>
    <dbReference type="NCBI Taxonomy" id="1259247"/>
    <lineage>
        <taxon>Bacteria</taxon>
        <taxon>Bacillati</taxon>
        <taxon>Actinomycetota</taxon>
        <taxon>Actinomycetes</taxon>
        <taxon>Micrococcales</taxon>
        <taxon>Microbacteriaceae</taxon>
        <taxon>Cryobacterium</taxon>
    </lineage>
</organism>
<keyword evidence="1" id="KW-0479">Metal-binding</keyword>
<dbReference type="EMBL" id="SOGO01000024">
    <property type="protein sequence ID" value="TFD02644.1"/>
    <property type="molecule type" value="Genomic_DNA"/>
</dbReference>
<dbReference type="Pfam" id="PF00491">
    <property type="entry name" value="Arginase"/>
    <property type="match status" value="1"/>
</dbReference>
<dbReference type="CDD" id="cd09999">
    <property type="entry name" value="Arginase-like_1"/>
    <property type="match status" value="1"/>
</dbReference>
<evidence type="ECO:0000256" key="1">
    <source>
        <dbReference type="ARBA" id="ARBA00022723"/>
    </source>
</evidence>
<dbReference type="Proteomes" id="UP000297851">
    <property type="component" value="Unassembled WGS sequence"/>
</dbReference>
<dbReference type="PROSITE" id="PS51409">
    <property type="entry name" value="ARGINASE_2"/>
    <property type="match status" value="1"/>
</dbReference>
<dbReference type="Gene3D" id="3.40.800.10">
    <property type="entry name" value="Ureohydrolase domain"/>
    <property type="match status" value="1"/>
</dbReference>
<sequence>MAPSFVVVPQWQGSVSPRAMRLSDGAEAIRGDLPYSVTREVPVPVEAGDSLDTGIDRFSTLMMVRERLTAALHGGAGPVVTIGGDNGVSLAAVEHASRQHPDDLAVVWLDAHPDLHTPDTSPSGGFTGMVLRAITGEGADGLTLDPGERVPLERVVIGGARAIDPAEDALIQDRGIVSLPVEDLDPPDALVAALRATGVGTFYLHLDLDVLDPSALAGLADLYPFGLSVDTLNRLITALRAEFELAGATIAGFAPASPEAATDDLPSILRIIGALTRPAQP</sequence>
<evidence type="ECO:0000256" key="3">
    <source>
        <dbReference type="ARBA" id="ARBA00023211"/>
    </source>
</evidence>